<gene>
    <name evidence="4" type="ORF">UY32_C0003G0014</name>
</gene>
<accession>A0A0G1UYB5</accession>
<organism evidence="4 5">
    <name type="scientific">Candidatus Jorgensenbacteria bacterium GW2011_GWC1_48_8</name>
    <dbReference type="NCBI Taxonomy" id="1618666"/>
    <lineage>
        <taxon>Bacteria</taxon>
        <taxon>Candidatus Joergenseniibacteriota</taxon>
    </lineage>
</organism>
<evidence type="ECO:0000256" key="3">
    <source>
        <dbReference type="ARBA" id="ARBA00022884"/>
    </source>
</evidence>
<protein>
    <submittedName>
        <fullName evidence="4">Peptidyl-tRNA hydrolase</fullName>
    </submittedName>
</protein>
<evidence type="ECO:0000313" key="5">
    <source>
        <dbReference type="Proteomes" id="UP000034600"/>
    </source>
</evidence>
<dbReference type="InterPro" id="IPR001328">
    <property type="entry name" value="Pept_tRNA_hydro"/>
</dbReference>
<evidence type="ECO:0000256" key="1">
    <source>
        <dbReference type="ARBA" id="ARBA00022555"/>
    </source>
</evidence>
<dbReference type="InterPro" id="IPR036416">
    <property type="entry name" value="Pept_tRNA_hydro_sf"/>
</dbReference>
<dbReference type="Proteomes" id="UP000034600">
    <property type="component" value="Unassembled WGS sequence"/>
</dbReference>
<dbReference type="SUPFAM" id="SSF53178">
    <property type="entry name" value="Peptidyl-tRNA hydrolase-like"/>
    <property type="match status" value="1"/>
</dbReference>
<keyword evidence="2 4" id="KW-0378">Hydrolase</keyword>
<dbReference type="AlphaFoldDB" id="A0A0G1UYB5"/>
<comment type="caution">
    <text evidence="4">The sequence shown here is derived from an EMBL/GenBank/DDBJ whole genome shotgun (WGS) entry which is preliminary data.</text>
</comment>
<evidence type="ECO:0000313" key="4">
    <source>
        <dbReference type="EMBL" id="KKU99244.1"/>
    </source>
</evidence>
<keyword evidence="3" id="KW-0694">RNA-binding</keyword>
<dbReference type="PATRIC" id="fig|1618666.3.peg.150"/>
<dbReference type="PANTHER" id="PTHR17224">
    <property type="entry name" value="PEPTIDYL-TRNA HYDROLASE"/>
    <property type="match status" value="1"/>
</dbReference>
<dbReference type="PANTHER" id="PTHR17224:SF1">
    <property type="entry name" value="PEPTIDYL-TRNA HYDROLASE"/>
    <property type="match status" value="1"/>
</dbReference>
<dbReference type="GO" id="GO:0000049">
    <property type="term" value="F:tRNA binding"/>
    <property type="evidence" value="ECO:0007669"/>
    <property type="project" value="UniProtKB-KW"/>
</dbReference>
<dbReference type="Pfam" id="PF01195">
    <property type="entry name" value="Pept_tRNA_hydro"/>
    <property type="match status" value="1"/>
</dbReference>
<keyword evidence="1" id="KW-0820">tRNA-binding</keyword>
<evidence type="ECO:0000256" key="2">
    <source>
        <dbReference type="ARBA" id="ARBA00022801"/>
    </source>
</evidence>
<name>A0A0G1UYB5_9BACT</name>
<reference evidence="4 5" key="1">
    <citation type="journal article" date="2015" name="Nature">
        <title>rRNA introns, odd ribosomes, and small enigmatic genomes across a large radiation of phyla.</title>
        <authorList>
            <person name="Brown C.T."/>
            <person name="Hug L.A."/>
            <person name="Thomas B.C."/>
            <person name="Sharon I."/>
            <person name="Castelle C.J."/>
            <person name="Singh A."/>
            <person name="Wilkins M.J."/>
            <person name="Williams K.H."/>
            <person name="Banfield J.F."/>
        </authorList>
    </citation>
    <scope>NUCLEOTIDE SEQUENCE [LARGE SCALE GENOMIC DNA]</scope>
</reference>
<sequence>MQPEFNPREIQFGIGLGNPGKEYGNTYHNVGHLFIDYMNGKNPELKYKFKKSTVFMNESGRFVFEEFLKFTNLKAQNLLVVHDDSDLALGRFKLSFGSGSAGHKGVQSVIDALKTKNFWRLRIGVRSPQEKNRQKAEDFVLKTIKSSDKKILLEVFEKIRNQLA</sequence>
<dbReference type="Gene3D" id="3.40.50.1470">
    <property type="entry name" value="Peptidyl-tRNA hydrolase"/>
    <property type="match status" value="1"/>
</dbReference>
<dbReference type="EMBL" id="LCPO01000003">
    <property type="protein sequence ID" value="KKU99244.1"/>
    <property type="molecule type" value="Genomic_DNA"/>
</dbReference>
<dbReference type="GO" id="GO:0004045">
    <property type="term" value="F:peptidyl-tRNA hydrolase activity"/>
    <property type="evidence" value="ECO:0007669"/>
    <property type="project" value="InterPro"/>
</dbReference>
<dbReference type="NCBIfam" id="TIGR00447">
    <property type="entry name" value="pth"/>
    <property type="match status" value="1"/>
</dbReference>
<proteinExistence type="predicted"/>